<reference evidence="5" key="1">
    <citation type="journal article" date="2019" name="Int. J. Syst. Evol. Microbiol.">
        <title>The Global Catalogue of Microorganisms (GCM) 10K type strain sequencing project: providing services to taxonomists for standard genome sequencing and annotation.</title>
        <authorList>
            <consortium name="The Broad Institute Genomics Platform"/>
            <consortium name="The Broad Institute Genome Sequencing Center for Infectious Disease"/>
            <person name="Wu L."/>
            <person name="Ma J."/>
        </authorList>
    </citation>
    <scope>NUCLEOTIDE SEQUENCE [LARGE SCALE GENOMIC DNA]</scope>
    <source>
        <strain evidence="5">JCM 13378</strain>
    </source>
</reference>
<dbReference type="SUPFAM" id="SSF53756">
    <property type="entry name" value="UDP-Glycosyltransferase/glycogen phosphorylase"/>
    <property type="match status" value="1"/>
</dbReference>
<dbReference type="Pfam" id="PF00534">
    <property type="entry name" value="Glycos_transf_1"/>
    <property type="match status" value="1"/>
</dbReference>
<gene>
    <name evidence="4" type="ORF">GCM10009092_17520</name>
</gene>
<evidence type="ECO:0000313" key="4">
    <source>
        <dbReference type="EMBL" id="GAA0353638.1"/>
    </source>
</evidence>
<dbReference type="PANTHER" id="PTHR46401">
    <property type="entry name" value="GLYCOSYLTRANSFERASE WBBK-RELATED"/>
    <property type="match status" value="1"/>
</dbReference>
<dbReference type="Gene3D" id="3.40.50.2000">
    <property type="entry name" value="Glycogen Phosphorylase B"/>
    <property type="match status" value="2"/>
</dbReference>
<dbReference type="CDD" id="cd03794">
    <property type="entry name" value="GT4_WbuB-like"/>
    <property type="match status" value="1"/>
</dbReference>
<comment type="caution">
    <text evidence="4">The sequence shown here is derived from an EMBL/GenBank/DDBJ whole genome shotgun (WGS) entry which is preliminary data.</text>
</comment>
<dbReference type="EMBL" id="BAAAEI010000007">
    <property type="protein sequence ID" value="GAA0353638.1"/>
    <property type="molecule type" value="Genomic_DNA"/>
</dbReference>
<accession>A0ABP3GVR4</accession>
<sequence length="367" mass="41633">MVAQLSKYDVQIEVVTTLPNRYSTFSTKAKAYEKSENVAVHRIALPSHKSGMLDQIKAFYAYYKQVKKLVKEEDYQLVFATSSRLFTAFLGAMVARQKRIPLYLDIRDIFVDTMGDVLPRKVAFVVKPFLSVVERYTFSKAQKINLVSGGFKTYFKTRFPDKTYRWFSNGIDEEFLKTDVLNSNKEDMAKRLIVLYAGNLGEGQGMHKIIPELAVATSNKLFFRIIGDGGRKQALMSAVEGFNNVELLPPVSRTQLVAEYQNADILLLHLNDYAAFEKVLPSKVFEYAATGKPIWAGVGGFAAEFIKNEVCNSAVFSPCNHTMAIERFDELELIQQPRQEFINKFSRSNIMQKMAEDIIETTNASSH</sequence>
<keyword evidence="5" id="KW-1185">Reference proteome</keyword>
<keyword evidence="1" id="KW-0808">Transferase</keyword>
<organism evidence="4 5">
    <name type="scientific">Bowmanella denitrificans</name>
    <dbReference type="NCBI Taxonomy" id="366582"/>
    <lineage>
        <taxon>Bacteria</taxon>
        <taxon>Pseudomonadati</taxon>
        <taxon>Pseudomonadota</taxon>
        <taxon>Gammaproteobacteria</taxon>
        <taxon>Alteromonadales</taxon>
        <taxon>Alteromonadaceae</taxon>
        <taxon>Bowmanella</taxon>
    </lineage>
</organism>
<dbReference type="Pfam" id="PF13579">
    <property type="entry name" value="Glyco_trans_4_4"/>
    <property type="match status" value="1"/>
</dbReference>
<evidence type="ECO:0000313" key="5">
    <source>
        <dbReference type="Proteomes" id="UP001501757"/>
    </source>
</evidence>
<dbReference type="InterPro" id="IPR001296">
    <property type="entry name" value="Glyco_trans_1"/>
</dbReference>
<protein>
    <submittedName>
        <fullName evidence="4">Glycosyltransferase family 4 protein</fullName>
    </submittedName>
</protein>
<name>A0ABP3GVR4_9ALTE</name>
<feature type="domain" description="Glycosyltransferase subfamily 4-like N-terminal" evidence="3">
    <location>
        <begin position="3"/>
        <end position="160"/>
    </location>
</feature>
<proteinExistence type="predicted"/>
<dbReference type="InterPro" id="IPR028098">
    <property type="entry name" value="Glyco_trans_4-like_N"/>
</dbReference>
<dbReference type="Proteomes" id="UP001501757">
    <property type="component" value="Unassembled WGS sequence"/>
</dbReference>
<dbReference type="PANTHER" id="PTHR46401:SF2">
    <property type="entry name" value="GLYCOSYLTRANSFERASE WBBK-RELATED"/>
    <property type="match status" value="1"/>
</dbReference>
<evidence type="ECO:0000259" key="3">
    <source>
        <dbReference type="Pfam" id="PF13579"/>
    </source>
</evidence>
<feature type="domain" description="Glycosyl transferase family 1" evidence="2">
    <location>
        <begin position="190"/>
        <end position="343"/>
    </location>
</feature>
<evidence type="ECO:0000256" key="1">
    <source>
        <dbReference type="ARBA" id="ARBA00022679"/>
    </source>
</evidence>
<evidence type="ECO:0000259" key="2">
    <source>
        <dbReference type="Pfam" id="PF00534"/>
    </source>
</evidence>